<dbReference type="AlphaFoldDB" id="G8YQ63"/>
<evidence type="ECO:0000256" key="4">
    <source>
        <dbReference type="ARBA" id="ARBA00023242"/>
    </source>
</evidence>
<dbReference type="OrthoDB" id="2016913at2759"/>
<dbReference type="Gene3D" id="1.25.10.10">
    <property type="entry name" value="Leucine-rich Repeat Variant"/>
    <property type="match status" value="1"/>
</dbReference>
<dbReference type="GO" id="GO:0005737">
    <property type="term" value="C:cytoplasm"/>
    <property type="evidence" value="ECO:0007669"/>
    <property type="project" value="TreeGrafter"/>
</dbReference>
<dbReference type="STRING" id="559304.G8YQ63"/>
<dbReference type="InParanoid" id="G8YQ63"/>
<sequence>MEMSEGRSLASVINHVERLYSSRNPTEVNSLQIELQSLQKSEYGLELANVLMGQSSANCRFFGALTYGVAINIRRDNFSSGDVISLVNNIEGHIFRLISSEGLEGNMVVIRKLFSDLSLLFIFHSNTYPDPLKIFYDNLGVSDDAGSKEAWITLILIFASILVEDVSKQENTTTIHKVIYDNVFLKVNNIVTGLVDLNVPPKIHLLTLDCINSWVYYISVAEANSEVRYDCPKNIVNYLFDSLTLSGISDSSNESLELVNKTLLVFTEISDMNPRMLDRESKLRLHSSLLEPGHFGEEFMSKVVFSDLRLEYDDEVGNFVNLIIVFLQNDLLNLTKQILEQSSTYKIKVLLSLTNISGIPMIDETLSDQFLTFWEDFINTFIDDEESFRIVFESEPNKFSKFVNRRNEVVSEICGIYWNKIHLPPFDELEPVKVEFLQYRSGVADLFIAAYSLISLPLYERLTSKLIYDTYTLEENKNMSLDIESTLYLIYKITEDYTFYDPDNSPFGLYVGKIFESGILNSFGNLSTSDNTLKYFYFTFNNFLASVTFYLKGEHGKEFLGSILRLLIPMILGGSTSLALNVSKTMLKICQECSQNLIPFTADIEALLVETLKNPGVDALIRQRLFSSYTSIIQYLKNPVEIGKILFHMINEIYNSAAKVMSANTSNNEELEDYLISLISCVCQIARACEIPEEIDEFYTPEEQEVVDSYWKEDPSNVKDIILRIIRLFSIDFPPFVHNATSTEKCCNILKSGVREDINGPFKFPIEIIFDYLVSKVEVSDTGSIPPIYSLVETVIVTNYNKIEREVLQNLIDKVFTQNLEALKSDPYAIKSAVELFAVILERKPSLILGLPVFQSSILKFSLEGLSANENFIIKPVSRFWVAIISLKKGSEYDHTLIRDLFTTRGGGQQLCSNLVKSFILSARSNLDYYYPIFRNLLGKYPLESKTWFLQAFHDLHHEKLNEHLTSIIVNKIMITRGQRSAHDILKKIWLQLNGLIEFNSKNF</sequence>
<dbReference type="InterPro" id="IPR051345">
    <property type="entry name" value="Importin_beta-like_NTR"/>
</dbReference>
<dbReference type="FunCoup" id="G8YQ63">
    <property type="interactions" value="390"/>
</dbReference>
<dbReference type="GO" id="GO:0005634">
    <property type="term" value="C:nucleus"/>
    <property type="evidence" value="ECO:0007669"/>
    <property type="project" value="UniProtKB-SubCell"/>
</dbReference>
<protein>
    <submittedName>
        <fullName evidence="5">Piso0_000827 protein</fullName>
    </submittedName>
</protein>
<dbReference type="InterPro" id="IPR011989">
    <property type="entry name" value="ARM-like"/>
</dbReference>
<comment type="similarity">
    <text evidence="2">Belongs to the importin beta family.</text>
</comment>
<dbReference type="PANTHER" id="PTHR12363">
    <property type="entry name" value="TRANSPORTIN 3 AND IMPORTIN 13"/>
    <property type="match status" value="1"/>
</dbReference>
<reference evidence="5 6" key="1">
    <citation type="journal article" date="2012" name="G3 (Bethesda)">
        <title>Pichia sorbitophila, an interspecies yeast hybrid reveals early steps of genome resolution following polyploidization.</title>
        <authorList>
            <person name="Leh Louis V."/>
            <person name="Despons L."/>
            <person name="Friedrich A."/>
            <person name="Martin T."/>
            <person name="Durrens P."/>
            <person name="Casaregola S."/>
            <person name="Neuveglise C."/>
            <person name="Fairhead C."/>
            <person name="Marck C."/>
            <person name="Cruz J.A."/>
            <person name="Straub M.L."/>
            <person name="Kugler V."/>
            <person name="Sacerdot C."/>
            <person name="Uzunov Z."/>
            <person name="Thierry A."/>
            <person name="Weiss S."/>
            <person name="Bleykasten C."/>
            <person name="De Montigny J."/>
            <person name="Jacques N."/>
            <person name="Jung P."/>
            <person name="Lemaire M."/>
            <person name="Mallet S."/>
            <person name="Morel G."/>
            <person name="Richard G.F."/>
            <person name="Sarkar A."/>
            <person name="Savel G."/>
            <person name="Schacherer J."/>
            <person name="Seret M.L."/>
            <person name="Talla E."/>
            <person name="Samson G."/>
            <person name="Jubin C."/>
            <person name="Poulain J."/>
            <person name="Vacherie B."/>
            <person name="Barbe V."/>
            <person name="Pelletier E."/>
            <person name="Sherman D.J."/>
            <person name="Westhof E."/>
            <person name="Weissenbach J."/>
            <person name="Baret P.V."/>
            <person name="Wincker P."/>
            <person name="Gaillardin C."/>
            <person name="Dujon B."/>
            <person name="Souciet J.L."/>
        </authorList>
    </citation>
    <scope>NUCLEOTIDE SEQUENCE [LARGE SCALE GENOMIC DNA]</scope>
    <source>
        <strain evidence="6">ATCC MYA-4447 / BCRC 22081 / CBS 7064 / NBRC 10061 / NRRL Y-12695</strain>
    </source>
</reference>
<dbReference type="GO" id="GO:0006606">
    <property type="term" value="P:protein import into nucleus"/>
    <property type="evidence" value="ECO:0007669"/>
    <property type="project" value="TreeGrafter"/>
</dbReference>
<dbReference type="PANTHER" id="PTHR12363:SF33">
    <property type="entry name" value="IMPORTIN-13"/>
    <property type="match status" value="1"/>
</dbReference>
<dbReference type="InterPro" id="IPR016024">
    <property type="entry name" value="ARM-type_fold"/>
</dbReference>
<dbReference type="eggNOG" id="KOG2022">
    <property type="taxonomic scope" value="Eukaryota"/>
</dbReference>
<accession>G8YQ63</accession>
<dbReference type="SUPFAM" id="SSF48371">
    <property type="entry name" value="ARM repeat"/>
    <property type="match status" value="1"/>
</dbReference>
<name>G8YQ63_PICSO</name>
<keyword evidence="4" id="KW-0539">Nucleus</keyword>
<gene>
    <name evidence="5" type="primary">Piso0_000827</name>
    <name evidence="5" type="ORF">GNLVRS01_PISO0D04997g</name>
</gene>
<dbReference type="OMA" id="CLASIGK"/>
<comment type="subcellular location">
    <subcellularLocation>
        <location evidence="1">Nucleus</location>
    </subcellularLocation>
</comment>
<organism evidence="5 6">
    <name type="scientific">Pichia sorbitophila (strain ATCC MYA-4447 / BCRC 22081 / CBS 7064 / NBRC 10061 / NRRL Y-12695)</name>
    <name type="common">Hybrid yeast</name>
    <dbReference type="NCBI Taxonomy" id="559304"/>
    <lineage>
        <taxon>Eukaryota</taxon>
        <taxon>Fungi</taxon>
        <taxon>Dikarya</taxon>
        <taxon>Ascomycota</taxon>
        <taxon>Saccharomycotina</taxon>
        <taxon>Pichiomycetes</taxon>
        <taxon>Debaryomycetaceae</taxon>
        <taxon>Millerozyma</taxon>
    </lineage>
</organism>
<keyword evidence="3" id="KW-0813">Transport</keyword>
<dbReference type="EMBL" id="FO082056">
    <property type="protein sequence ID" value="CCE78798.1"/>
    <property type="molecule type" value="Genomic_DNA"/>
</dbReference>
<dbReference type="HOGENOM" id="CLU_011832_0_0_1"/>
<evidence type="ECO:0000313" key="6">
    <source>
        <dbReference type="Proteomes" id="UP000005222"/>
    </source>
</evidence>
<evidence type="ECO:0000256" key="1">
    <source>
        <dbReference type="ARBA" id="ARBA00004123"/>
    </source>
</evidence>
<evidence type="ECO:0000313" key="5">
    <source>
        <dbReference type="EMBL" id="CCE78798.1"/>
    </source>
</evidence>
<evidence type="ECO:0000256" key="3">
    <source>
        <dbReference type="ARBA" id="ARBA00022448"/>
    </source>
</evidence>
<keyword evidence="6" id="KW-1185">Reference proteome</keyword>
<evidence type="ECO:0000256" key="2">
    <source>
        <dbReference type="ARBA" id="ARBA00007991"/>
    </source>
</evidence>
<dbReference type="Proteomes" id="UP000005222">
    <property type="component" value="Chromosome D"/>
</dbReference>
<proteinExistence type="inferred from homology"/>